<proteinExistence type="predicted"/>
<name>A0A2I0VR49_9ASPA</name>
<sequence>MASKRLDPGFLEDKHSKSFKDVLSGFDASDSFPDFRISTIRDILALSFSEDEFLHLAKPFCVCFGGEIFPLKRPNLDSIRMFFFNLKLSSEFSVIAVGHKKSECTKLFPHLRPSVVSAPSPVDVVSKPLVTSVNPVISSNPIVNSNPLDEFNEVNGVVPLALGPLNCDDVINIVDEVVVPAVESPFCPPIAVESPIMLATFNGLGDAVLPGCEVWGSAPLISPARVNLRNGVNCFVVAGIVEAAAPSPGAEISGLQAITSDNNVVCVLVDNLERNSVCSNNFVDVPVNLVDKHTMVNHLGDNSDFDIRNHVDWLHGSSEFESESDCSDCGLISLNFCGGSDPENNFSMAHERPVVSVASRGRFRGRGRRRR</sequence>
<evidence type="ECO:0000313" key="1">
    <source>
        <dbReference type="EMBL" id="PKU65882.1"/>
    </source>
</evidence>
<organism evidence="1 2">
    <name type="scientific">Dendrobium catenatum</name>
    <dbReference type="NCBI Taxonomy" id="906689"/>
    <lineage>
        <taxon>Eukaryota</taxon>
        <taxon>Viridiplantae</taxon>
        <taxon>Streptophyta</taxon>
        <taxon>Embryophyta</taxon>
        <taxon>Tracheophyta</taxon>
        <taxon>Spermatophyta</taxon>
        <taxon>Magnoliopsida</taxon>
        <taxon>Liliopsida</taxon>
        <taxon>Asparagales</taxon>
        <taxon>Orchidaceae</taxon>
        <taxon>Epidendroideae</taxon>
        <taxon>Malaxideae</taxon>
        <taxon>Dendrobiinae</taxon>
        <taxon>Dendrobium</taxon>
    </lineage>
</organism>
<gene>
    <name evidence="1" type="ORF">MA16_Dca009211</name>
</gene>
<evidence type="ECO:0000313" key="2">
    <source>
        <dbReference type="Proteomes" id="UP000233837"/>
    </source>
</evidence>
<accession>A0A2I0VR49</accession>
<reference evidence="1 2" key="1">
    <citation type="journal article" date="2016" name="Sci. Rep.">
        <title>The Dendrobium catenatum Lindl. genome sequence provides insights into polysaccharide synthase, floral development and adaptive evolution.</title>
        <authorList>
            <person name="Zhang G.Q."/>
            <person name="Xu Q."/>
            <person name="Bian C."/>
            <person name="Tsai W.C."/>
            <person name="Yeh C.M."/>
            <person name="Liu K.W."/>
            <person name="Yoshida K."/>
            <person name="Zhang L.S."/>
            <person name="Chang S.B."/>
            <person name="Chen F."/>
            <person name="Shi Y."/>
            <person name="Su Y.Y."/>
            <person name="Zhang Y.Q."/>
            <person name="Chen L.J."/>
            <person name="Yin Y."/>
            <person name="Lin M."/>
            <person name="Huang H."/>
            <person name="Deng H."/>
            <person name="Wang Z.W."/>
            <person name="Zhu S.L."/>
            <person name="Zhao X."/>
            <person name="Deng C."/>
            <person name="Niu S.C."/>
            <person name="Huang J."/>
            <person name="Wang M."/>
            <person name="Liu G.H."/>
            <person name="Yang H.J."/>
            <person name="Xiao X.J."/>
            <person name="Hsiao Y.Y."/>
            <person name="Wu W.L."/>
            <person name="Chen Y.Y."/>
            <person name="Mitsuda N."/>
            <person name="Ohme-Takagi M."/>
            <person name="Luo Y.B."/>
            <person name="Van de Peer Y."/>
            <person name="Liu Z.J."/>
        </authorList>
    </citation>
    <scope>NUCLEOTIDE SEQUENCE [LARGE SCALE GENOMIC DNA]</scope>
    <source>
        <tissue evidence="1">The whole plant</tissue>
    </source>
</reference>
<dbReference type="Proteomes" id="UP000233837">
    <property type="component" value="Unassembled WGS sequence"/>
</dbReference>
<dbReference type="EMBL" id="KZ503304">
    <property type="protein sequence ID" value="PKU65882.1"/>
    <property type="molecule type" value="Genomic_DNA"/>
</dbReference>
<dbReference type="AlphaFoldDB" id="A0A2I0VR49"/>
<reference evidence="1 2" key="2">
    <citation type="journal article" date="2017" name="Nature">
        <title>The Apostasia genome and the evolution of orchids.</title>
        <authorList>
            <person name="Zhang G.Q."/>
            <person name="Liu K.W."/>
            <person name="Li Z."/>
            <person name="Lohaus R."/>
            <person name="Hsiao Y.Y."/>
            <person name="Niu S.C."/>
            <person name="Wang J.Y."/>
            <person name="Lin Y.C."/>
            <person name="Xu Q."/>
            <person name="Chen L.J."/>
            <person name="Yoshida K."/>
            <person name="Fujiwara S."/>
            <person name="Wang Z.W."/>
            <person name="Zhang Y.Q."/>
            <person name="Mitsuda N."/>
            <person name="Wang M."/>
            <person name="Liu G.H."/>
            <person name="Pecoraro L."/>
            <person name="Huang H.X."/>
            <person name="Xiao X.J."/>
            <person name="Lin M."/>
            <person name="Wu X.Y."/>
            <person name="Wu W.L."/>
            <person name="Chen Y.Y."/>
            <person name="Chang S.B."/>
            <person name="Sakamoto S."/>
            <person name="Ohme-Takagi M."/>
            <person name="Yagi M."/>
            <person name="Zeng S.J."/>
            <person name="Shen C.Y."/>
            <person name="Yeh C.M."/>
            <person name="Luo Y.B."/>
            <person name="Tsai W.C."/>
            <person name="Van de Peer Y."/>
            <person name="Liu Z.J."/>
        </authorList>
    </citation>
    <scope>NUCLEOTIDE SEQUENCE [LARGE SCALE GENOMIC DNA]</scope>
    <source>
        <tissue evidence="1">The whole plant</tissue>
    </source>
</reference>
<protein>
    <submittedName>
        <fullName evidence="1">Uncharacterized protein</fullName>
    </submittedName>
</protein>
<keyword evidence="2" id="KW-1185">Reference proteome</keyword>